<dbReference type="AlphaFoldDB" id="A0A8B0SHN4"/>
<sequence length="59" mass="6659">MKRHEKHLLLWLCLLGLNACATPHPDCEKADAFGHCQQWKGVEPSCPKPDFLGFCPPSR</sequence>
<accession>A0A8B0SHN4</accession>
<dbReference type="EMBL" id="JAFMPM010000008">
    <property type="protein sequence ID" value="MBO0614469.1"/>
    <property type="molecule type" value="Genomic_DNA"/>
</dbReference>
<feature type="signal peptide" evidence="1">
    <location>
        <begin position="1"/>
        <end position="21"/>
    </location>
</feature>
<evidence type="ECO:0000313" key="2">
    <source>
        <dbReference type="EMBL" id="MBO0614469.1"/>
    </source>
</evidence>
<reference evidence="3" key="2">
    <citation type="submission" date="2021-04" db="EMBL/GenBank/DDBJ databases">
        <title>Complete Genome and methylome analysis of Thiothrix fructosivorans ATCC 49748.</title>
        <authorList>
            <person name="Fomenkov A."/>
            <person name="Sun L."/>
            <person name="Vincze T."/>
            <person name="Grabovich M.Y."/>
            <person name="Roberts R.J."/>
        </authorList>
    </citation>
    <scope>NUCLEOTIDE SEQUENCE</scope>
    <source>
        <strain evidence="3">ATCC 49748</strain>
    </source>
</reference>
<reference evidence="2 4" key="1">
    <citation type="submission" date="2021-03" db="EMBL/GenBank/DDBJ databases">
        <title>Draft genome and methylome analysis of Thiotrix fructosivoruns ATCC 49748.</title>
        <authorList>
            <person name="Fomenkov A."/>
            <person name="Grabovich M.Y."/>
            <person name="Roberts R.J."/>
        </authorList>
    </citation>
    <scope>NUCLEOTIDE SEQUENCE [LARGE SCALE GENOMIC DNA]</scope>
    <source>
        <strain evidence="2 4">ATCC 49748</strain>
    </source>
</reference>
<dbReference type="RefSeq" id="WP_207252197.1">
    <property type="nucleotide sequence ID" value="NZ_JAFMPM010000008.1"/>
</dbReference>
<gene>
    <name evidence="3" type="ORF">J1836_011710</name>
    <name evidence="2" type="ORF">J1836_16325</name>
</gene>
<dbReference type="Proteomes" id="UP000664466">
    <property type="component" value="Unassembled WGS sequence"/>
</dbReference>
<evidence type="ECO:0000313" key="3">
    <source>
        <dbReference type="EMBL" id="QTX09307.1"/>
    </source>
</evidence>
<evidence type="ECO:0000256" key="1">
    <source>
        <dbReference type="SAM" id="SignalP"/>
    </source>
</evidence>
<name>A0A8B0SHN4_9GAMM</name>
<proteinExistence type="predicted"/>
<organism evidence="3">
    <name type="scientific">Thiothrix fructosivorans</name>
    <dbReference type="NCBI Taxonomy" id="111770"/>
    <lineage>
        <taxon>Bacteria</taxon>
        <taxon>Pseudomonadati</taxon>
        <taxon>Pseudomonadota</taxon>
        <taxon>Gammaproteobacteria</taxon>
        <taxon>Thiotrichales</taxon>
        <taxon>Thiotrichaceae</taxon>
        <taxon>Thiothrix</taxon>
    </lineage>
</organism>
<protein>
    <recommendedName>
        <fullName evidence="5">Lipoprotein</fullName>
    </recommendedName>
</protein>
<keyword evidence="4" id="KW-1185">Reference proteome</keyword>
<feature type="chain" id="PRO_5032423514" description="Lipoprotein" evidence="1">
    <location>
        <begin position="22"/>
        <end position="59"/>
    </location>
</feature>
<dbReference type="EMBL" id="CP072748">
    <property type="protein sequence ID" value="QTX09307.1"/>
    <property type="molecule type" value="Genomic_DNA"/>
</dbReference>
<keyword evidence="1" id="KW-0732">Signal</keyword>
<evidence type="ECO:0000313" key="4">
    <source>
        <dbReference type="Proteomes" id="UP000664466"/>
    </source>
</evidence>
<evidence type="ECO:0008006" key="5">
    <source>
        <dbReference type="Google" id="ProtNLM"/>
    </source>
</evidence>